<accession>A0A848HSX8</accession>
<proteinExistence type="predicted"/>
<dbReference type="Gene3D" id="2.60.40.2970">
    <property type="match status" value="1"/>
</dbReference>
<feature type="signal peptide" evidence="1">
    <location>
        <begin position="1"/>
        <end position="18"/>
    </location>
</feature>
<comment type="caution">
    <text evidence="2">The sequence shown here is derived from an EMBL/GenBank/DDBJ whole genome shotgun (WGS) entry which is preliminary data.</text>
</comment>
<keyword evidence="3" id="KW-1185">Reference proteome</keyword>
<dbReference type="RefSeq" id="WP_169468818.1">
    <property type="nucleotide sequence ID" value="NZ_JABBGG010000013.1"/>
</dbReference>
<dbReference type="AlphaFoldDB" id="A0A848HSX8"/>
<keyword evidence="1" id="KW-0732">Signal</keyword>
<organism evidence="2 3">
    <name type="scientific">Massilia polaris</name>
    <dbReference type="NCBI Taxonomy" id="2728846"/>
    <lineage>
        <taxon>Bacteria</taxon>
        <taxon>Pseudomonadati</taxon>
        <taxon>Pseudomonadota</taxon>
        <taxon>Betaproteobacteria</taxon>
        <taxon>Burkholderiales</taxon>
        <taxon>Oxalobacteraceae</taxon>
        <taxon>Telluria group</taxon>
        <taxon>Massilia</taxon>
    </lineage>
</organism>
<evidence type="ECO:0000313" key="3">
    <source>
        <dbReference type="Proteomes" id="UP000583752"/>
    </source>
</evidence>
<evidence type="ECO:0000313" key="2">
    <source>
        <dbReference type="EMBL" id="NML63149.1"/>
    </source>
</evidence>
<protein>
    <submittedName>
        <fullName evidence="2">Uncharacterized protein</fullName>
    </submittedName>
</protein>
<reference evidence="2 3" key="1">
    <citation type="submission" date="2020-04" db="EMBL/GenBank/DDBJ databases">
        <title>Massilia sp. RP-1-19 isolated from soil.</title>
        <authorList>
            <person name="Dahal R.H."/>
        </authorList>
    </citation>
    <scope>NUCLEOTIDE SEQUENCE [LARGE SCALE GENOMIC DNA]</scope>
    <source>
        <strain evidence="2 3">RP-1-19</strain>
    </source>
</reference>
<dbReference type="EMBL" id="JABBGG010000013">
    <property type="protein sequence ID" value="NML63149.1"/>
    <property type="molecule type" value="Genomic_DNA"/>
</dbReference>
<name>A0A848HSX8_9BURK</name>
<dbReference type="Proteomes" id="UP000583752">
    <property type="component" value="Unassembled WGS sequence"/>
</dbReference>
<feature type="chain" id="PRO_5032546450" evidence="1">
    <location>
        <begin position="19"/>
        <end position="160"/>
    </location>
</feature>
<sequence>MKSTTFAALALMTASAMAGAGGRTMNGVSEQVHVETAGGRAIVRLAVENHSKQPVYVPKAVYEDDELIAPVFDIREAGTDRQIEYIGRKVKRGPITKDDYVQVKPGAKKTNSIDITSSYDFLAGEHTYKLTFPGSIVTDLAQLDVPTRLPVMPVSFVFRK</sequence>
<evidence type="ECO:0000256" key="1">
    <source>
        <dbReference type="SAM" id="SignalP"/>
    </source>
</evidence>
<gene>
    <name evidence="2" type="ORF">HHL21_19095</name>
</gene>